<dbReference type="AlphaFoldDB" id="A0A6C1DMR8"/>
<dbReference type="Pfam" id="PF12622">
    <property type="entry name" value="NpwBP"/>
    <property type="match status" value="1"/>
</dbReference>
<feature type="compositionally biased region" description="Basic residues" evidence="1">
    <location>
        <begin position="17"/>
        <end position="28"/>
    </location>
</feature>
<dbReference type="SMR" id="A0A6C1DMR8"/>
<dbReference type="OrthoDB" id="4041945at2759"/>
<gene>
    <name evidence="2" type="primary">AIM4</name>
    <name evidence="2" type="ORF">GRS66_000392</name>
</gene>
<sequence>MDRKKDPSNNLTERRVSKVQRPNKKKVRNQVESLSRNLERNKEGQLLQTVSKGHLEADSGHSLGREKENGELGIRSIFYDKDWNPRGTAPSHYRNIPYNPATFKRRTEVQARLGNLENIKIPK</sequence>
<evidence type="ECO:0000256" key="1">
    <source>
        <dbReference type="SAM" id="MobiDB-lite"/>
    </source>
</evidence>
<evidence type="ECO:0000313" key="2">
    <source>
        <dbReference type="EMBL" id="QID78189.1"/>
    </source>
</evidence>
<organism evidence="2 3">
    <name type="scientific">Saccharomyces pastorianus</name>
    <name type="common">Lager yeast</name>
    <name type="synonym">Saccharomyces cerevisiae x Saccharomyces eubayanus</name>
    <dbReference type="NCBI Taxonomy" id="27292"/>
    <lineage>
        <taxon>Eukaryota</taxon>
        <taxon>Fungi</taxon>
        <taxon>Dikarya</taxon>
        <taxon>Ascomycota</taxon>
        <taxon>Saccharomycotina</taxon>
        <taxon>Saccharomycetes</taxon>
        <taxon>Saccharomycetales</taxon>
        <taxon>Saccharomycetaceae</taxon>
        <taxon>Saccharomyces</taxon>
    </lineage>
</organism>
<accession>A0A6C1DMR8</accession>
<protein>
    <submittedName>
        <fullName evidence="2">Altered inheritance of mitochondria protein 4</fullName>
    </submittedName>
</protein>
<name>A0A6C1DMR8_SACPS</name>
<keyword evidence="3" id="KW-1185">Reference proteome</keyword>
<dbReference type="EMBL" id="CP048984">
    <property type="protein sequence ID" value="QID78189.1"/>
    <property type="molecule type" value="Genomic_DNA"/>
</dbReference>
<reference evidence="2 3" key="1">
    <citation type="journal article" date="2019" name="BMC Genomics">
        <title>Chromosome level assembly and comparative genome analysis confirm lager-brewing yeasts originated from a single hybridization.</title>
        <authorList>
            <person name="Salazar A.N."/>
            <person name="Gorter de Vries A.R."/>
            <person name="van den Broek M."/>
            <person name="Brouwers N."/>
            <person name="de la Torre Cortes P."/>
            <person name="Kuijpers N.G.A."/>
            <person name="Daran J.G."/>
            <person name="Abeel T."/>
        </authorList>
    </citation>
    <scope>NUCLEOTIDE SEQUENCE [LARGE SCALE GENOMIC DNA]</scope>
    <source>
        <strain evidence="2 3">CBS 1483</strain>
    </source>
</reference>
<feature type="region of interest" description="Disordered" evidence="1">
    <location>
        <begin position="1"/>
        <end position="42"/>
    </location>
</feature>
<dbReference type="Proteomes" id="UP000501346">
    <property type="component" value="Chromosome ScII"/>
</dbReference>
<feature type="compositionally biased region" description="Basic and acidic residues" evidence="1">
    <location>
        <begin position="1"/>
        <end position="16"/>
    </location>
</feature>
<evidence type="ECO:0000313" key="3">
    <source>
        <dbReference type="Proteomes" id="UP000501346"/>
    </source>
</evidence>
<proteinExistence type="predicted"/>